<dbReference type="SUPFAM" id="SSF53790">
    <property type="entry name" value="Tetrapyrrole methylase"/>
    <property type="match status" value="1"/>
</dbReference>
<organism evidence="8 9">
    <name type="scientific">Paucibacter sediminis</name>
    <dbReference type="NCBI Taxonomy" id="3019553"/>
    <lineage>
        <taxon>Bacteria</taxon>
        <taxon>Pseudomonadati</taxon>
        <taxon>Pseudomonadota</taxon>
        <taxon>Betaproteobacteria</taxon>
        <taxon>Burkholderiales</taxon>
        <taxon>Sphaerotilaceae</taxon>
        <taxon>Roseateles</taxon>
    </lineage>
</organism>
<evidence type="ECO:0000256" key="5">
    <source>
        <dbReference type="ARBA" id="ARBA00022691"/>
    </source>
</evidence>
<reference evidence="8" key="1">
    <citation type="submission" date="2023-01" db="EMBL/GenBank/DDBJ databases">
        <title>Whole genome sequence of Paucibacter sp. S2-9 isolated from pond sediment.</title>
        <authorList>
            <person name="Jung J.Y."/>
        </authorList>
    </citation>
    <scope>NUCLEOTIDE SEQUENCE</scope>
    <source>
        <strain evidence="8">S2-9</strain>
    </source>
</reference>
<dbReference type="PANTHER" id="PTHR46111:SF2">
    <property type="entry name" value="SAM-DEPENDENT METHYLTRANSFERASE"/>
    <property type="match status" value="1"/>
</dbReference>
<evidence type="ECO:0000256" key="1">
    <source>
        <dbReference type="ARBA" id="ARBA00022490"/>
    </source>
</evidence>
<evidence type="ECO:0000256" key="3">
    <source>
        <dbReference type="ARBA" id="ARBA00022603"/>
    </source>
</evidence>
<dbReference type="InterPro" id="IPR014777">
    <property type="entry name" value="4pyrrole_Mease_sub1"/>
</dbReference>
<dbReference type="InterPro" id="IPR035996">
    <property type="entry name" value="4pyrrol_Methylase_sf"/>
</dbReference>
<dbReference type="CDD" id="cd11649">
    <property type="entry name" value="RsmI_like"/>
    <property type="match status" value="1"/>
</dbReference>
<dbReference type="KEGG" id="pais:PFX98_13720"/>
<dbReference type="RefSeq" id="WP_285231064.1">
    <property type="nucleotide sequence ID" value="NZ_CP116346.1"/>
</dbReference>
<keyword evidence="2" id="KW-0698">rRNA processing</keyword>
<accession>A0AA95SU30</accession>
<keyword evidence="3 8" id="KW-0489">Methyltransferase</keyword>
<evidence type="ECO:0000259" key="7">
    <source>
        <dbReference type="Pfam" id="PF00590"/>
    </source>
</evidence>
<keyword evidence="1" id="KW-0963">Cytoplasm</keyword>
<dbReference type="InterPro" id="IPR014776">
    <property type="entry name" value="4pyrrole_Mease_sub2"/>
</dbReference>
<sequence length="262" mass="27749">MSGAKPGRLFLVPNTLDFGVEGAAVDLREVLPEQVISTAARLTYWAAENAKTTRAFLKRVDAICPLAQPLQQLQISELPRPPKGQNNGQRKPTPETDKAWQALLAPALAGHDLGLISEAGLPAVADPGAILVAAAHAAGIEVVPMSGPSSLLLALAASGLNGQSFAFVGYLPVDAAQRGARIRELEAQSLRQQQTQLMIETPYRNSALLEALLTQLKPSTRLSISCGISLAQGWTRSASVAEWRKLPTSLPDKVPAVFALLA</sequence>
<dbReference type="PANTHER" id="PTHR46111">
    <property type="entry name" value="RIBOSOMAL RNA SMALL SUBUNIT METHYLTRANSFERASE I"/>
    <property type="match status" value="1"/>
</dbReference>
<keyword evidence="5" id="KW-0949">S-adenosyl-L-methionine</keyword>
<feature type="domain" description="Tetrapyrrole methylase" evidence="7">
    <location>
        <begin position="57"/>
        <end position="220"/>
    </location>
</feature>
<dbReference type="Proteomes" id="UP001177769">
    <property type="component" value="Chromosome"/>
</dbReference>
<dbReference type="Gene3D" id="3.40.1010.10">
    <property type="entry name" value="Cobalt-precorrin-4 Transmethylase, Domain 1"/>
    <property type="match status" value="1"/>
</dbReference>
<keyword evidence="4" id="KW-0808">Transferase</keyword>
<dbReference type="GO" id="GO:0008168">
    <property type="term" value="F:methyltransferase activity"/>
    <property type="evidence" value="ECO:0007669"/>
    <property type="project" value="UniProtKB-KW"/>
</dbReference>
<evidence type="ECO:0000256" key="2">
    <source>
        <dbReference type="ARBA" id="ARBA00022552"/>
    </source>
</evidence>
<keyword evidence="9" id="KW-1185">Reference proteome</keyword>
<evidence type="ECO:0000313" key="9">
    <source>
        <dbReference type="Proteomes" id="UP001177769"/>
    </source>
</evidence>
<evidence type="ECO:0000256" key="6">
    <source>
        <dbReference type="SAM" id="MobiDB-lite"/>
    </source>
</evidence>
<dbReference type="Pfam" id="PF00590">
    <property type="entry name" value="TP_methylase"/>
    <property type="match status" value="1"/>
</dbReference>
<dbReference type="InterPro" id="IPR000878">
    <property type="entry name" value="4pyrrol_Mease"/>
</dbReference>
<proteinExistence type="predicted"/>
<evidence type="ECO:0000256" key="4">
    <source>
        <dbReference type="ARBA" id="ARBA00022679"/>
    </source>
</evidence>
<feature type="region of interest" description="Disordered" evidence="6">
    <location>
        <begin position="74"/>
        <end position="95"/>
    </location>
</feature>
<gene>
    <name evidence="8" type="ORF">PFX98_13720</name>
</gene>
<dbReference type="InterPro" id="IPR008189">
    <property type="entry name" value="rRNA_ssu_MeTfrase_I"/>
</dbReference>
<protein>
    <submittedName>
        <fullName evidence="8">SAM-dependent methyltransferase</fullName>
    </submittedName>
</protein>
<dbReference type="GO" id="GO:0006364">
    <property type="term" value="P:rRNA processing"/>
    <property type="evidence" value="ECO:0007669"/>
    <property type="project" value="UniProtKB-KW"/>
</dbReference>
<name>A0AA95SU30_9BURK</name>
<dbReference type="Gene3D" id="3.30.950.10">
    <property type="entry name" value="Methyltransferase, Cobalt-precorrin-4 Transmethylase, Domain 2"/>
    <property type="match status" value="1"/>
</dbReference>
<evidence type="ECO:0000313" key="8">
    <source>
        <dbReference type="EMBL" id="WIT09994.1"/>
    </source>
</evidence>
<dbReference type="AlphaFoldDB" id="A0AA95SU30"/>
<dbReference type="EMBL" id="CP116346">
    <property type="protein sequence ID" value="WIT09994.1"/>
    <property type="molecule type" value="Genomic_DNA"/>
</dbReference>
<dbReference type="GO" id="GO:0032259">
    <property type="term" value="P:methylation"/>
    <property type="evidence" value="ECO:0007669"/>
    <property type="project" value="UniProtKB-KW"/>
</dbReference>